<keyword evidence="1" id="KW-0812">Transmembrane</keyword>
<comment type="caution">
    <text evidence="2">The sequence shown here is derived from an EMBL/GenBank/DDBJ whole genome shotgun (WGS) entry which is preliminary data.</text>
</comment>
<gene>
    <name evidence="2" type="ORF">ACFQEU_06515</name>
</gene>
<accession>A0ABD5S9C0</accession>
<sequence length="246" mass="25904">MAGGPTRTIRTGVGAVGLLAVPVLLAALPIVPLAWLLDAGVGVGLLVAAAVGALVSAALGPMLVDRRIARLPDADLDERPAAFVEYRVDELADDIGVDAPAVTIVRADAPNVAVTDGYRGARIVASTRLLSLPAADRDAALRHALVRLRRREAAFTTAVLPALLVVETVALLATLLVGRRVDRSPADRRVNRIHGYEPDRERIPAPVYTAAGLLLWFLLLPAWTPAIVGDRLFVAGRRRAADAAVA</sequence>
<evidence type="ECO:0000256" key="1">
    <source>
        <dbReference type="SAM" id="Phobius"/>
    </source>
</evidence>
<dbReference type="AlphaFoldDB" id="A0ABD5S9C0"/>
<keyword evidence="3" id="KW-1185">Reference proteome</keyword>
<evidence type="ECO:0000313" key="3">
    <source>
        <dbReference type="Proteomes" id="UP001596442"/>
    </source>
</evidence>
<reference evidence="2 3" key="1">
    <citation type="journal article" date="2019" name="Int. J. Syst. Evol. Microbiol.">
        <title>The Global Catalogue of Microorganisms (GCM) 10K type strain sequencing project: providing services to taxonomists for standard genome sequencing and annotation.</title>
        <authorList>
            <consortium name="The Broad Institute Genomics Platform"/>
            <consortium name="The Broad Institute Genome Sequencing Center for Infectious Disease"/>
            <person name="Wu L."/>
            <person name="Ma J."/>
        </authorList>
    </citation>
    <scope>NUCLEOTIDE SEQUENCE [LARGE SCALE GENOMIC DNA]</scope>
    <source>
        <strain evidence="2 3">CGMCC 1.3239</strain>
    </source>
</reference>
<feature type="transmembrane region" description="Helical" evidence="1">
    <location>
        <begin position="153"/>
        <end position="177"/>
    </location>
</feature>
<protein>
    <recommendedName>
        <fullName evidence="4">Peptidase M48 domain-containing protein</fullName>
    </recommendedName>
</protein>
<dbReference type="EMBL" id="JBHSWW010000065">
    <property type="protein sequence ID" value="MFC6753118.1"/>
    <property type="molecule type" value="Genomic_DNA"/>
</dbReference>
<feature type="transmembrane region" description="Helical" evidence="1">
    <location>
        <begin position="12"/>
        <end position="37"/>
    </location>
</feature>
<keyword evidence="1" id="KW-0472">Membrane</keyword>
<feature type="non-terminal residue" evidence="2">
    <location>
        <position position="246"/>
    </location>
</feature>
<organism evidence="2 3">
    <name type="scientific">Halorubrum tibetense</name>
    <dbReference type="NCBI Taxonomy" id="175631"/>
    <lineage>
        <taxon>Archaea</taxon>
        <taxon>Methanobacteriati</taxon>
        <taxon>Methanobacteriota</taxon>
        <taxon>Stenosarchaea group</taxon>
        <taxon>Halobacteria</taxon>
        <taxon>Halobacteriales</taxon>
        <taxon>Haloferacaceae</taxon>
        <taxon>Halorubrum</taxon>
    </lineage>
</organism>
<evidence type="ECO:0000313" key="2">
    <source>
        <dbReference type="EMBL" id="MFC6753118.1"/>
    </source>
</evidence>
<feature type="transmembrane region" description="Helical" evidence="1">
    <location>
        <begin position="207"/>
        <end position="229"/>
    </location>
</feature>
<feature type="transmembrane region" description="Helical" evidence="1">
    <location>
        <begin position="43"/>
        <end position="64"/>
    </location>
</feature>
<dbReference type="RefSeq" id="WP_379780450.1">
    <property type="nucleotide sequence ID" value="NZ_JBHSWW010000065.1"/>
</dbReference>
<evidence type="ECO:0008006" key="4">
    <source>
        <dbReference type="Google" id="ProtNLM"/>
    </source>
</evidence>
<dbReference type="Proteomes" id="UP001596442">
    <property type="component" value="Unassembled WGS sequence"/>
</dbReference>
<keyword evidence="1" id="KW-1133">Transmembrane helix</keyword>
<proteinExistence type="predicted"/>
<name>A0ABD5S9C0_9EURY</name>